<evidence type="ECO:0000313" key="1">
    <source>
        <dbReference type="EMBL" id="JAD30506.1"/>
    </source>
</evidence>
<reference evidence="1" key="1">
    <citation type="submission" date="2014-09" db="EMBL/GenBank/DDBJ databases">
        <authorList>
            <person name="Magalhaes I.L.F."/>
            <person name="Oliveira U."/>
            <person name="Santos F.R."/>
            <person name="Vidigal T.H.D.A."/>
            <person name="Brescovit A.D."/>
            <person name="Santos A.J."/>
        </authorList>
    </citation>
    <scope>NUCLEOTIDE SEQUENCE</scope>
    <source>
        <tissue evidence="1">Shoot tissue taken approximately 20 cm above the soil surface</tissue>
    </source>
</reference>
<protein>
    <submittedName>
        <fullName evidence="1">Uncharacterized protein</fullName>
    </submittedName>
</protein>
<accession>A0A0A8YV85</accession>
<proteinExistence type="predicted"/>
<sequence>MNHPNHKSTIQ</sequence>
<name>A0A0A8YV85_ARUDO</name>
<organism evidence="1">
    <name type="scientific">Arundo donax</name>
    <name type="common">Giant reed</name>
    <name type="synonym">Donax arundinaceus</name>
    <dbReference type="NCBI Taxonomy" id="35708"/>
    <lineage>
        <taxon>Eukaryota</taxon>
        <taxon>Viridiplantae</taxon>
        <taxon>Streptophyta</taxon>
        <taxon>Embryophyta</taxon>
        <taxon>Tracheophyta</taxon>
        <taxon>Spermatophyta</taxon>
        <taxon>Magnoliopsida</taxon>
        <taxon>Liliopsida</taxon>
        <taxon>Poales</taxon>
        <taxon>Poaceae</taxon>
        <taxon>PACMAD clade</taxon>
        <taxon>Arundinoideae</taxon>
        <taxon>Arundineae</taxon>
        <taxon>Arundo</taxon>
    </lineage>
</organism>
<dbReference type="EMBL" id="GBRH01267389">
    <property type="protein sequence ID" value="JAD30506.1"/>
    <property type="molecule type" value="Transcribed_RNA"/>
</dbReference>
<reference evidence="1" key="2">
    <citation type="journal article" date="2015" name="Data Brief">
        <title>Shoot transcriptome of the giant reed, Arundo donax.</title>
        <authorList>
            <person name="Barrero R.A."/>
            <person name="Guerrero F.D."/>
            <person name="Moolhuijzen P."/>
            <person name="Goolsby J.A."/>
            <person name="Tidwell J."/>
            <person name="Bellgard S.E."/>
            <person name="Bellgard M.I."/>
        </authorList>
    </citation>
    <scope>NUCLEOTIDE SEQUENCE</scope>
    <source>
        <tissue evidence="1">Shoot tissue taken approximately 20 cm above the soil surface</tissue>
    </source>
</reference>